<dbReference type="PANTHER" id="PTHR48056:SF31">
    <property type="entry name" value="PROTEIN KINASE DOMAIN-CONTAINING PROTEIN"/>
    <property type="match status" value="1"/>
</dbReference>
<dbReference type="InterPro" id="IPR001611">
    <property type="entry name" value="Leu-rich_rpt"/>
</dbReference>
<dbReference type="FunFam" id="3.80.10.10:FF:000453">
    <property type="entry name" value="Leucine-rich receptor-like protein kinase family protein"/>
    <property type="match status" value="1"/>
</dbReference>
<dbReference type="GO" id="GO:0006952">
    <property type="term" value="P:defense response"/>
    <property type="evidence" value="ECO:0007669"/>
    <property type="project" value="UniProtKB-ARBA"/>
</dbReference>
<dbReference type="EMBL" id="HQ377525">
    <property type="protein sequence ID" value="AEP14545.1"/>
    <property type="molecule type" value="mRNA"/>
</dbReference>
<dbReference type="InterPro" id="IPR032675">
    <property type="entry name" value="LRR_dom_sf"/>
</dbReference>
<dbReference type="Gene3D" id="3.30.200.20">
    <property type="entry name" value="Phosphorylase Kinase, domain 1"/>
    <property type="match status" value="1"/>
</dbReference>
<dbReference type="Pfam" id="PF00560">
    <property type="entry name" value="LRR_1"/>
    <property type="match status" value="6"/>
</dbReference>
<evidence type="ECO:0000313" key="13">
    <source>
        <dbReference type="EMBL" id="AEP14545.1"/>
    </source>
</evidence>
<dbReference type="InterPro" id="IPR011009">
    <property type="entry name" value="Kinase-like_dom_sf"/>
</dbReference>
<dbReference type="Pfam" id="PF08263">
    <property type="entry name" value="LRRNT_2"/>
    <property type="match status" value="1"/>
</dbReference>
<keyword evidence="9" id="KW-0325">Glycoprotein</keyword>
<dbReference type="InterPro" id="IPR000719">
    <property type="entry name" value="Prot_kinase_dom"/>
</dbReference>
<evidence type="ECO:0000256" key="5">
    <source>
        <dbReference type="ARBA" id="ARBA00022729"/>
    </source>
</evidence>
<evidence type="ECO:0000256" key="1">
    <source>
        <dbReference type="ARBA" id="ARBA00004479"/>
    </source>
</evidence>
<dbReference type="GO" id="GO:0051707">
    <property type="term" value="P:response to other organism"/>
    <property type="evidence" value="ECO:0007669"/>
    <property type="project" value="UniProtKB-ARBA"/>
</dbReference>
<dbReference type="InterPro" id="IPR050647">
    <property type="entry name" value="Plant_LRR-RLKs"/>
</dbReference>
<keyword evidence="6" id="KW-0677">Repeat</keyword>
<dbReference type="GO" id="GO:0005524">
    <property type="term" value="F:ATP binding"/>
    <property type="evidence" value="ECO:0007669"/>
    <property type="project" value="InterPro"/>
</dbReference>
<dbReference type="GO" id="GO:0009791">
    <property type="term" value="P:post-embryonic development"/>
    <property type="evidence" value="ECO:0007669"/>
    <property type="project" value="UniProtKB-ARBA"/>
</dbReference>
<dbReference type="InterPro" id="IPR013210">
    <property type="entry name" value="LRR_N_plant-typ"/>
</dbReference>
<dbReference type="Gene3D" id="1.10.510.10">
    <property type="entry name" value="Transferase(Phosphotransferase) domain 1"/>
    <property type="match status" value="1"/>
</dbReference>
<dbReference type="AlphaFoldDB" id="R4HII9"/>
<comment type="similarity">
    <text evidence="2">Belongs to the protein kinase superfamily. Ser/Thr protein kinase family.</text>
</comment>
<protein>
    <submittedName>
        <fullName evidence="13">Clavata 1-like protein</fullName>
    </submittedName>
</protein>
<dbReference type="PROSITE" id="PS00108">
    <property type="entry name" value="PROTEIN_KINASE_ST"/>
    <property type="match status" value="1"/>
</dbReference>
<dbReference type="Gene3D" id="3.80.10.10">
    <property type="entry name" value="Ribonuclease Inhibitor"/>
    <property type="match status" value="3"/>
</dbReference>
<dbReference type="InterPro" id="IPR008271">
    <property type="entry name" value="Ser/Thr_kinase_AS"/>
</dbReference>
<evidence type="ECO:0000256" key="4">
    <source>
        <dbReference type="ARBA" id="ARBA00022692"/>
    </source>
</evidence>
<evidence type="ECO:0000256" key="8">
    <source>
        <dbReference type="ARBA" id="ARBA00023136"/>
    </source>
</evidence>
<reference evidence="13" key="1">
    <citation type="submission" date="2010-10" db="EMBL/GenBank/DDBJ databases">
        <title>Pinus pinea clavata 1-like is expressed in cotyledonary explants treated with cytokinins.</title>
        <authorList>
            <person name="Cortizo M."/>
            <person name="Alvarez J.M."/>
            <person name="Fernandez B."/>
            <person name="Rodriguez A."/>
            <person name="Ordas R.J."/>
        </authorList>
    </citation>
    <scope>NUCLEOTIDE SEQUENCE</scope>
</reference>
<dbReference type="FunFam" id="3.80.10.10:FF:000077">
    <property type="entry name" value="LRR receptor-like serine/threonine-protein kinase ERL1"/>
    <property type="match status" value="1"/>
</dbReference>
<evidence type="ECO:0000256" key="11">
    <source>
        <dbReference type="SAM" id="SignalP"/>
    </source>
</evidence>
<dbReference type="GO" id="GO:0016020">
    <property type="term" value="C:membrane"/>
    <property type="evidence" value="ECO:0007669"/>
    <property type="project" value="UniProtKB-SubCell"/>
</dbReference>
<keyword evidence="3" id="KW-0433">Leucine-rich repeat</keyword>
<evidence type="ECO:0000256" key="6">
    <source>
        <dbReference type="ARBA" id="ARBA00022737"/>
    </source>
</evidence>
<dbReference type="PROSITE" id="PS51450">
    <property type="entry name" value="LRR"/>
    <property type="match status" value="1"/>
</dbReference>
<feature type="domain" description="Protein kinase" evidence="12">
    <location>
        <begin position="693"/>
        <end position="965"/>
    </location>
</feature>
<evidence type="ECO:0000256" key="7">
    <source>
        <dbReference type="ARBA" id="ARBA00022989"/>
    </source>
</evidence>
<dbReference type="SMART" id="SM00369">
    <property type="entry name" value="LRR_TYP"/>
    <property type="match status" value="7"/>
</dbReference>
<feature type="chain" id="PRO_5004373462" evidence="11">
    <location>
        <begin position="31"/>
        <end position="1019"/>
    </location>
</feature>
<dbReference type="PANTHER" id="PTHR48056">
    <property type="entry name" value="LRR RECEPTOR-LIKE SERINE/THREONINE-PROTEIN KINASE-RELATED"/>
    <property type="match status" value="1"/>
</dbReference>
<comment type="subcellular location">
    <subcellularLocation>
        <location evidence="1">Membrane</location>
        <topology evidence="1">Single-pass type I membrane protein</topology>
    </subcellularLocation>
</comment>
<keyword evidence="8 10" id="KW-0472">Membrane</keyword>
<keyword evidence="7 10" id="KW-1133">Transmembrane helix</keyword>
<evidence type="ECO:0000256" key="9">
    <source>
        <dbReference type="ARBA" id="ARBA00023180"/>
    </source>
</evidence>
<feature type="signal peptide" evidence="11">
    <location>
        <begin position="1"/>
        <end position="30"/>
    </location>
</feature>
<evidence type="ECO:0000259" key="12">
    <source>
        <dbReference type="PROSITE" id="PS50011"/>
    </source>
</evidence>
<dbReference type="GO" id="GO:0004672">
    <property type="term" value="F:protein kinase activity"/>
    <property type="evidence" value="ECO:0007669"/>
    <property type="project" value="InterPro"/>
</dbReference>
<dbReference type="PROSITE" id="PS50011">
    <property type="entry name" value="PROTEIN_KINASE_DOM"/>
    <property type="match status" value="1"/>
</dbReference>
<dbReference type="FunFam" id="3.30.200.20:FF:000530">
    <property type="entry name" value="receptor protein-tyrosine kinase CEPR1"/>
    <property type="match status" value="1"/>
</dbReference>
<dbReference type="Pfam" id="PF00069">
    <property type="entry name" value="Pkinase"/>
    <property type="match status" value="1"/>
</dbReference>
<organism evidence="13">
    <name type="scientific">Pinus pinea</name>
    <name type="common">Italian stone pine</name>
    <dbReference type="NCBI Taxonomy" id="3346"/>
    <lineage>
        <taxon>Eukaryota</taxon>
        <taxon>Viridiplantae</taxon>
        <taxon>Streptophyta</taxon>
        <taxon>Embryophyta</taxon>
        <taxon>Tracheophyta</taxon>
        <taxon>Spermatophyta</taxon>
        <taxon>Pinopsida</taxon>
        <taxon>Pinidae</taxon>
        <taxon>Conifers I</taxon>
        <taxon>Pinales</taxon>
        <taxon>Pinaceae</taxon>
        <taxon>Pinus</taxon>
        <taxon>Pinus subgen. Pinus</taxon>
    </lineage>
</organism>
<dbReference type="InterPro" id="IPR003591">
    <property type="entry name" value="Leu-rich_rpt_typical-subtyp"/>
</dbReference>
<keyword evidence="4 10" id="KW-0812">Transmembrane</keyword>
<dbReference type="SUPFAM" id="SSF56112">
    <property type="entry name" value="Protein kinase-like (PK-like)"/>
    <property type="match status" value="1"/>
</dbReference>
<dbReference type="GO" id="GO:0033612">
    <property type="term" value="F:receptor serine/threonine kinase binding"/>
    <property type="evidence" value="ECO:0007669"/>
    <property type="project" value="TreeGrafter"/>
</dbReference>
<evidence type="ECO:0000256" key="3">
    <source>
        <dbReference type="ARBA" id="ARBA00022614"/>
    </source>
</evidence>
<dbReference type="FunFam" id="3.80.10.10:FF:000233">
    <property type="entry name" value="Leucine-rich repeat receptor-like protein kinase TDR"/>
    <property type="match status" value="1"/>
</dbReference>
<keyword evidence="5 11" id="KW-0732">Signal</keyword>
<evidence type="ECO:0000256" key="2">
    <source>
        <dbReference type="ARBA" id="ARBA00008684"/>
    </source>
</evidence>
<dbReference type="SUPFAM" id="SSF52058">
    <property type="entry name" value="L domain-like"/>
    <property type="match status" value="2"/>
</dbReference>
<proteinExistence type="evidence at transcript level"/>
<dbReference type="SMART" id="SM00220">
    <property type="entry name" value="S_TKc"/>
    <property type="match status" value="1"/>
</dbReference>
<dbReference type="FunFam" id="1.10.510.10:FF:000365">
    <property type="entry name" value="Leucine-rich repeat receptor-like serine/threonine-protein kinase At1g17230"/>
    <property type="match status" value="1"/>
</dbReference>
<name>R4HII9_PINPI</name>
<sequence>MAATQMGNAYGYVFVLLLGLLLCLHCNCLSEEGQLLFQFKASWNTSGELSDWRTDSNSDGHCNWTGVTCDRNTKSVVGLDLQNLNITGTIPHSIGQLSNLRDLNLYLNYFGGDFPSGLLNCTRLRSLNLSQNVFSGLLPNEIYKLEELVKLDLSANDFSGDIPAGFGRLPKLEVLFLHSNLLNGTVPSFLEISLSLKNLTLANNPLAQGVIPHELGNLSRLQQLWMTSCSLVGEIPESLENIADMVQLDLSQNRLTGRIPNTLMAFSNMTDLVLYKNNLHGPIPDNINNLKSLVNLDLSINELNGSIPDGIGDLTNIETLQLFINKLSGSIPSGLEKLTNLVHLKLFTNKLTGLVPPGIGMGPKLVEFDVSTNDLSGPLPQNVCKGGVLIAFIVFKNKFNGSLPEFLGDCPSLTSVQVQDNHLSGEVPLGLWISPFLGEFRLTNNAFHGQIPVQITKAASLWALEISNNQFSGTIPSGIGQLWNLSSFLASHNNISGTIPVELTRLSSLLMLSLDHNMLYGELPETIISWKSLSQLNLANNRITGSIPASLGLLPVLNSLDLSNNLLSGKIPPELDNLKLSFLNVSDNLLSGSVPLDYNNLAYDKSFLDNPGLCGGGPLMLPSCFQQKGRSESHLYRVLISVIAVIVVLCLIGIGFLYKTWKNFVPVKSSTESWNLTAFHRVEFDESDILKRMTEDNVIGSGGAGKVYKATLRNDDIVAVKRIWNDRKLQSAQDKGFQAEVETLGKIRHANIVKLLCCISSSDSNLLVYEYMPNGSLYERLHSSQGETLDWPTRYKIAFGAAKGMSYLHHGCSPPILHRDVKSYNILLDSELEAHIADFGLARIVEKLGENNIVSGVAGTYGYIAPEYAYTHKVNEKSDIYSFGVVLLELVTGKKPNDVEFGDYSDIVRWVGDHIHIDINNLLDAQVANSYREEMMLVLRVALICTSTLPINRPSMREVVEMLLFCSTDERIRKEAATTLSPHLKRNPSAFTYAPPSVCTTTCPFNDNKCDIDCVTFHR</sequence>
<evidence type="ECO:0000256" key="10">
    <source>
        <dbReference type="SAM" id="Phobius"/>
    </source>
</evidence>
<feature type="transmembrane region" description="Helical" evidence="10">
    <location>
        <begin position="635"/>
        <end position="658"/>
    </location>
</feature>
<accession>R4HII9</accession>